<keyword evidence="6" id="KW-1015">Disulfide bond</keyword>
<dbReference type="Pfam" id="PF01400">
    <property type="entry name" value="Astacin"/>
    <property type="match status" value="1"/>
</dbReference>
<dbReference type="AlphaFoldDB" id="A0A0K0FXB6"/>
<accession>A0A0K0FXB6</accession>
<dbReference type="InterPro" id="IPR024079">
    <property type="entry name" value="MetalloPept_cat_dom_sf"/>
</dbReference>
<organism evidence="10 11">
    <name type="scientific">Strongyloides venezuelensis</name>
    <name type="common">Threadworm</name>
    <dbReference type="NCBI Taxonomy" id="75913"/>
    <lineage>
        <taxon>Eukaryota</taxon>
        <taxon>Metazoa</taxon>
        <taxon>Ecdysozoa</taxon>
        <taxon>Nematoda</taxon>
        <taxon>Chromadorea</taxon>
        <taxon>Rhabditida</taxon>
        <taxon>Tylenchina</taxon>
        <taxon>Panagrolaimomorpha</taxon>
        <taxon>Strongyloidoidea</taxon>
        <taxon>Strongyloididae</taxon>
        <taxon>Strongyloides</taxon>
    </lineage>
</organism>
<dbReference type="GO" id="GO:0004222">
    <property type="term" value="F:metalloendopeptidase activity"/>
    <property type="evidence" value="ECO:0007669"/>
    <property type="project" value="UniProtKB-UniRule"/>
</dbReference>
<feature type="domain" description="Peptidase M12A" evidence="9">
    <location>
        <begin position="34"/>
        <end position="227"/>
    </location>
</feature>
<keyword evidence="3 8" id="KW-0378">Hydrolase</keyword>
<dbReference type="Proteomes" id="UP000035680">
    <property type="component" value="Unassembled WGS sequence"/>
</dbReference>
<evidence type="ECO:0000256" key="1">
    <source>
        <dbReference type="ARBA" id="ARBA00022670"/>
    </source>
</evidence>
<proteinExistence type="predicted"/>
<reference evidence="11" key="2">
    <citation type="submission" date="2015-08" db="UniProtKB">
        <authorList>
            <consortium name="WormBaseParasite"/>
        </authorList>
    </citation>
    <scope>IDENTIFICATION</scope>
</reference>
<evidence type="ECO:0000256" key="6">
    <source>
        <dbReference type="ARBA" id="ARBA00023157"/>
    </source>
</evidence>
<evidence type="ECO:0000256" key="4">
    <source>
        <dbReference type="ARBA" id="ARBA00022833"/>
    </source>
</evidence>
<dbReference type="SMART" id="SM00235">
    <property type="entry name" value="ZnMc"/>
    <property type="match status" value="1"/>
</dbReference>
<comment type="cofactor">
    <cofactor evidence="8">
        <name>Zn(2+)</name>
        <dbReference type="ChEBI" id="CHEBI:29105"/>
    </cofactor>
    <text evidence="8">Binds 1 zinc ion per subunit.</text>
</comment>
<dbReference type="EC" id="3.4.24.-" evidence="8"/>
<dbReference type="GO" id="GO:0008270">
    <property type="term" value="F:zinc ion binding"/>
    <property type="evidence" value="ECO:0007669"/>
    <property type="project" value="InterPro"/>
</dbReference>
<evidence type="ECO:0000313" key="11">
    <source>
        <dbReference type="WBParaSite" id="SVE_1709200.1"/>
    </source>
</evidence>
<keyword evidence="5 8" id="KW-0482">Metalloprotease</keyword>
<keyword evidence="2 8" id="KW-0479">Metal-binding</keyword>
<keyword evidence="8" id="KW-0732">Signal</keyword>
<evidence type="ECO:0000259" key="9">
    <source>
        <dbReference type="PROSITE" id="PS51864"/>
    </source>
</evidence>
<evidence type="ECO:0000313" key="10">
    <source>
        <dbReference type="Proteomes" id="UP000035680"/>
    </source>
</evidence>
<evidence type="ECO:0000256" key="3">
    <source>
        <dbReference type="ARBA" id="ARBA00022801"/>
    </source>
</evidence>
<feature type="signal peptide" evidence="8">
    <location>
        <begin position="1"/>
        <end position="17"/>
    </location>
</feature>
<dbReference type="PROSITE" id="PS51864">
    <property type="entry name" value="ASTACIN"/>
    <property type="match status" value="1"/>
</dbReference>
<reference evidence="10" key="1">
    <citation type="submission" date="2014-07" db="EMBL/GenBank/DDBJ databases">
        <authorList>
            <person name="Martin A.A"/>
            <person name="De Silva N."/>
        </authorList>
    </citation>
    <scope>NUCLEOTIDE SEQUENCE</scope>
</reference>
<sequence>MIIKFIILPFLILKTLAKYDEIFENDNVYVREKRGIRKHYHPYPIPIPYRIDDGLDNTTILKAFKDLGKLTCLKFTQRPFKTRGIVFQHGRLNRVSHLGGSMTKKTYVKIKYNCLNKTGCVKHMLGLALGMDLETNRHDRDKYLIFLKKNVRKSDLYWFVKQQKGSVWVRNTGFDYGSIMTVPLTWKGRKGRHVFKSNLSKYYDLMLGQRYDYSFNDIKQINDFYCGDICKNNKIRGCTNGGYPDSKKKCKKCRCPDEYVGKQCTSIRPNRENCGKRIRKAKRNLEDINIEGKRNCYFYIRAPRYTKIRIVVAEIKTRVRRPCYKGMGLEIKYRHNKGTTGLCLCGHYRKYTLNPFNSRVLIHYTGQSESDRLHLRYRMEK</sequence>
<dbReference type="InterPro" id="IPR001506">
    <property type="entry name" value="Peptidase_M12A"/>
</dbReference>
<feature type="chain" id="PRO_5005120768" description="Metalloendopeptidase" evidence="8">
    <location>
        <begin position="18"/>
        <end position="381"/>
    </location>
</feature>
<evidence type="ECO:0000256" key="8">
    <source>
        <dbReference type="RuleBase" id="RU361183"/>
    </source>
</evidence>
<protein>
    <recommendedName>
        <fullName evidence="8">Metalloendopeptidase</fullName>
        <ecNumber evidence="8">3.4.24.-</ecNumber>
    </recommendedName>
</protein>
<dbReference type="PANTHER" id="PTHR10127">
    <property type="entry name" value="DISCOIDIN, CUB, EGF, LAMININ , AND ZINC METALLOPROTEASE DOMAIN CONTAINING"/>
    <property type="match status" value="1"/>
</dbReference>
<comment type="caution">
    <text evidence="7">Lacks conserved residue(s) required for the propagation of feature annotation.</text>
</comment>
<evidence type="ECO:0000256" key="7">
    <source>
        <dbReference type="PROSITE-ProRule" id="PRU01211"/>
    </source>
</evidence>
<dbReference type="SUPFAM" id="SSF55486">
    <property type="entry name" value="Metalloproteases ('zincins'), catalytic domain"/>
    <property type="match status" value="1"/>
</dbReference>
<name>A0A0K0FXB6_STRVS</name>
<evidence type="ECO:0000256" key="5">
    <source>
        <dbReference type="ARBA" id="ARBA00023049"/>
    </source>
</evidence>
<keyword evidence="4 8" id="KW-0862">Zinc</keyword>
<dbReference type="InterPro" id="IPR006026">
    <property type="entry name" value="Peptidase_Metallo"/>
</dbReference>
<keyword evidence="1 8" id="KW-0645">Protease</keyword>
<dbReference type="PANTHER" id="PTHR10127:SF780">
    <property type="entry name" value="METALLOENDOPEPTIDASE"/>
    <property type="match status" value="1"/>
</dbReference>
<evidence type="ECO:0000256" key="2">
    <source>
        <dbReference type="ARBA" id="ARBA00022723"/>
    </source>
</evidence>
<dbReference type="PRINTS" id="PR00480">
    <property type="entry name" value="ASTACIN"/>
</dbReference>
<dbReference type="WBParaSite" id="SVE_1709200.1">
    <property type="protein sequence ID" value="SVE_1709200.1"/>
    <property type="gene ID" value="SVE_1709200"/>
</dbReference>
<dbReference type="Gene3D" id="3.40.390.10">
    <property type="entry name" value="Collagenase (Catalytic Domain)"/>
    <property type="match status" value="1"/>
</dbReference>
<keyword evidence="10" id="KW-1185">Reference proteome</keyword>
<dbReference type="GO" id="GO:0006508">
    <property type="term" value="P:proteolysis"/>
    <property type="evidence" value="ECO:0007669"/>
    <property type="project" value="UniProtKB-KW"/>
</dbReference>